<feature type="compositionally biased region" description="Basic and acidic residues" evidence="2">
    <location>
        <begin position="618"/>
        <end position="627"/>
    </location>
</feature>
<feature type="region of interest" description="Disordered" evidence="2">
    <location>
        <begin position="30"/>
        <end position="83"/>
    </location>
</feature>
<feature type="compositionally biased region" description="Polar residues" evidence="2">
    <location>
        <begin position="65"/>
        <end position="82"/>
    </location>
</feature>
<feature type="region of interest" description="Disordered" evidence="2">
    <location>
        <begin position="232"/>
        <end position="342"/>
    </location>
</feature>
<dbReference type="EMBL" id="MU005788">
    <property type="protein sequence ID" value="KAF2703273.1"/>
    <property type="molecule type" value="Genomic_DNA"/>
</dbReference>
<keyword evidence="1" id="KW-0175">Coiled coil</keyword>
<protein>
    <submittedName>
        <fullName evidence="3">Uncharacterized protein</fullName>
    </submittedName>
</protein>
<feature type="region of interest" description="Disordered" evidence="2">
    <location>
        <begin position="399"/>
        <end position="418"/>
    </location>
</feature>
<reference evidence="3" key="1">
    <citation type="journal article" date="2020" name="Stud. Mycol.">
        <title>101 Dothideomycetes genomes: a test case for predicting lifestyles and emergence of pathogens.</title>
        <authorList>
            <person name="Haridas S."/>
            <person name="Albert R."/>
            <person name="Binder M."/>
            <person name="Bloem J."/>
            <person name="Labutti K."/>
            <person name="Salamov A."/>
            <person name="Andreopoulos B."/>
            <person name="Baker S."/>
            <person name="Barry K."/>
            <person name="Bills G."/>
            <person name="Bluhm B."/>
            <person name="Cannon C."/>
            <person name="Castanera R."/>
            <person name="Culley D."/>
            <person name="Daum C."/>
            <person name="Ezra D."/>
            <person name="Gonzalez J."/>
            <person name="Henrissat B."/>
            <person name="Kuo A."/>
            <person name="Liang C."/>
            <person name="Lipzen A."/>
            <person name="Lutzoni F."/>
            <person name="Magnuson J."/>
            <person name="Mondo S."/>
            <person name="Nolan M."/>
            <person name="Ohm R."/>
            <person name="Pangilinan J."/>
            <person name="Park H.-J."/>
            <person name="Ramirez L."/>
            <person name="Alfaro M."/>
            <person name="Sun H."/>
            <person name="Tritt A."/>
            <person name="Yoshinaga Y."/>
            <person name="Zwiers L.-H."/>
            <person name="Turgeon B."/>
            <person name="Goodwin S."/>
            <person name="Spatafora J."/>
            <person name="Crous P."/>
            <person name="Grigoriev I."/>
        </authorList>
    </citation>
    <scope>NUCLEOTIDE SEQUENCE</scope>
    <source>
        <strain evidence="3">CBS 279.74</strain>
    </source>
</reference>
<feature type="compositionally biased region" description="Polar residues" evidence="2">
    <location>
        <begin position="266"/>
        <end position="283"/>
    </location>
</feature>
<keyword evidence="4" id="KW-1185">Reference proteome</keyword>
<evidence type="ECO:0000313" key="4">
    <source>
        <dbReference type="Proteomes" id="UP000799428"/>
    </source>
</evidence>
<name>A0A6G1JSI1_9PLEO</name>
<sequence length="659" mass="71542">MAPFVRSMAQPASASTIAALENCWGEKRAGANSVPKRETNGNCGTSDTPSNGFAYEAATPMSMDTEFSSPSDSASVNSQQNGMLVKRKEPARIFTDSDDDNFDLPVTPSYQGTKELRPKQIEGDVIAKDDRIKTLEAETAAKDARVKELEDMVEKKNLHIDVVVALVGEKSRRSDQLQAEVAQKAAYIEKLEAKITVLESQVVDPIAEDTLTEEAHITDILTADKSNLAETAARNTDSEHITPDDANDAISEDPTPEVSIPEKVNTKTATPAESTPEQSTPEKANTKIAPSEDSTPEQLTPQKTNTETPPPAESAKPLQLQPAAPTKPHAKDEQSPAPHDLTAPVFITPATMKIGTPVPPRPVLKFPNKNIGKQNSSKITTIAAPKPIIAAPKLATLDPEASNNKSTSGNGKGPWKSATGRVLDVRSLSREQREELGRGPKVSLEVRGVYIRGIPKGMFMQVSERAHDLFTKNPHMDVARFPESGMAPAAVKEIAAWITDICSAPKEFSLKIRFAGNTADADAQNLAIMNAARNLGMSAYIRHFTRHYCEDIRKGITTMKLIALIERTATVDDPVFECLVNNLTLHRTMQNDADRQQFEEFLKDHKRLGEAMAKVDMKIKEKHRDTGGKTGSAPTFTDASSAPSYPAGRSGKANTPSLR</sequence>
<feature type="region of interest" description="Disordered" evidence="2">
    <location>
        <begin position="618"/>
        <end position="659"/>
    </location>
</feature>
<feature type="compositionally biased region" description="Basic and acidic residues" evidence="2">
    <location>
        <begin position="30"/>
        <end position="39"/>
    </location>
</feature>
<organism evidence="3 4">
    <name type="scientific">Pleomassaria siparia CBS 279.74</name>
    <dbReference type="NCBI Taxonomy" id="1314801"/>
    <lineage>
        <taxon>Eukaryota</taxon>
        <taxon>Fungi</taxon>
        <taxon>Dikarya</taxon>
        <taxon>Ascomycota</taxon>
        <taxon>Pezizomycotina</taxon>
        <taxon>Dothideomycetes</taxon>
        <taxon>Pleosporomycetidae</taxon>
        <taxon>Pleosporales</taxon>
        <taxon>Pleomassariaceae</taxon>
        <taxon>Pleomassaria</taxon>
    </lineage>
</organism>
<dbReference type="Proteomes" id="UP000799428">
    <property type="component" value="Unassembled WGS sequence"/>
</dbReference>
<evidence type="ECO:0000256" key="2">
    <source>
        <dbReference type="SAM" id="MobiDB-lite"/>
    </source>
</evidence>
<dbReference type="AlphaFoldDB" id="A0A6G1JSI1"/>
<feature type="compositionally biased region" description="Polar residues" evidence="2">
    <location>
        <begin position="632"/>
        <end position="643"/>
    </location>
</feature>
<evidence type="ECO:0000256" key="1">
    <source>
        <dbReference type="SAM" id="Coils"/>
    </source>
</evidence>
<proteinExistence type="predicted"/>
<gene>
    <name evidence="3" type="ORF">K504DRAFT_508189</name>
</gene>
<dbReference type="OrthoDB" id="3801338at2759"/>
<evidence type="ECO:0000313" key="3">
    <source>
        <dbReference type="EMBL" id="KAF2703273.1"/>
    </source>
</evidence>
<feature type="compositionally biased region" description="Polar residues" evidence="2">
    <location>
        <begin position="40"/>
        <end position="51"/>
    </location>
</feature>
<feature type="coiled-coil region" evidence="1">
    <location>
        <begin position="132"/>
        <end position="194"/>
    </location>
</feature>
<feature type="compositionally biased region" description="Polar residues" evidence="2">
    <location>
        <begin position="292"/>
        <end position="307"/>
    </location>
</feature>
<feature type="compositionally biased region" description="Acidic residues" evidence="2">
    <location>
        <begin position="245"/>
        <end position="255"/>
    </location>
</feature>
<accession>A0A6G1JSI1</accession>